<keyword evidence="3" id="KW-0472">Membrane</keyword>
<comment type="caution">
    <text evidence="5">The sequence shown here is derived from an EMBL/GenBank/DDBJ whole genome shotgun (WGS) entry which is preliminary data.</text>
</comment>
<dbReference type="InterPro" id="IPR042229">
    <property type="entry name" value="Listeria/Bacterioides_rpt_sf"/>
</dbReference>
<dbReference type="Pfam" id="PF09479">
    <property type="entry name" value="Flg_new"/>
    <property type="match status" value="1"/>
</dbReference>
<dbReference type="GO" id="GO:0030313">
    <property type="term" value="C:cell envelope"/>
    <property type="evidence" value="ECO:0007669"/>
    <property type="project" value="UniProtKB-SubCell"/>
</dbReference>
<dbReference type="EMBL" id="JACRSN010000001">
    <property type="protein sequence ID" value="MBC8532510.1"/>
    <property type="molecule type" value="Genomic_DNA"/>
</dbReference>
<dbReference type="Proteomes" id="UP000651482">
    <property type="component" value="Unassembled WGS sequence"/>
</dbReference>
<feature type="transmembrane region" description="Helical" evidence="3">
    <location>
        <begin position="672"/>
        <end position="691"/>
    </location>
</feature>
<evidence type="ECO:0000313" key="5">
    <source>
        <dbReference type="EMBL" id="MBC8532510.1"/>
    </source>
</evidence>
<evidence type="ECO:0000313" key="6">
    <source>
        <dbReference type="Proteomes" id="UP000651482"/>
    </source>
</evidence>
<sequence length="700" mass="73617">MKKRFLSILLTLCLVLCLAPITVFAEGETEAAPGCSCETACTAEARNTDCPVCGADGALAENCGKYTEPETEGESPKPEEANPQEKPEGGMPEAHSKAVPVLMSGETEIRSESELESALDDETRAEIKLGGNIEISGGFIISRAVTLDLNGYTLTSSGTEFDIFSVHDNGNLTIKDSGTGGKIDGQNKNCGFSIYGGVLTLESGTIINCTDADGDGGAVDIASGSSEGVKTYGKFVMNGGAIKNCTAGDDGGAVDIGKGCTFMMNGGTISGCRADDDAGAVFIKQKASFVMNGGTIENCSAFCGGAVNIYRDGSFAMTGGTIKDCTVDAGGFGNAVYGKHDEAIVVISGGAIENCGVSPLSFDAFTVSFDSDGGTPVADQQVLNAPAVRPDDPAKPGYLFEDWYIGETPFDFSVSVNKNTMVMAKWSACDHAGSTAQPTCTDSALCTICNGTIPAKGHALTWQSKNGACWQTCSNCDFETAKKAIPEITILGSDKVCRTQDYEFTFTLPEGCKNPTYGYEFLHLGDSGISPTFTNGVYSGTVTTASYYDATDFKVTVYAETADGFPIRAEKAVAILNEHTGGTATCKKKPKCAVCGAEYGELNPDHHTGLKHFPAKAATKNAEGNIEYWYCADCNTYYSDAAARDEISKADTIIKKLADDRKTPQTGDSNNLMLWFALLVVSGGAVIGATVTRRKKTYNR</sequence>
<evidence type="ECO:0000256" key="3">
    <source>
        <dbReference type="SAM" id="Phobius"/>
    </source>
</evidence>
<feature type="chain" id="PRO_5036919364" evidence="4">
    <location>
        <begin position="26"/>
        <end position="700"/>
    </location>
</feature>
<feature type="signal peptide" evidence="4">
    <location>
        <begin position="1"/>
        <end position="25"/>
    </location>
</feature>
<dbReference type="RefSeq" id="WP_249317712.1">
    <property type="nucleotide sequence ID" value="NZ_JACRSN010000001.1"/>
</dbReference>
<evidence type="ECO:0000256" key="4">
    <source>
        <dbReference type="SAM" id="SignalP"/>
    </source>
</evidence>
<dbReference type="AlphaFoldDB" id="A0A926D4Z2"/>
<reference evidence="5" key="1">
    <citation type="submission" date="2020-08" db="EMBL/GenBank/DDBJ databases">
        <title>Genome public.</title>
        <authorList>
            <person name="Liu C."/>
            <person name="Sun Q."/>
        </authorList>
    </citation>
    <scope>NUCLEOTIDE SEQUENCE</scope>
    <source>
        <strain evidence="5">NSJ-40</strain>
    </source>
</reference>
<comment type="subcellular location">
    <subcellularLocation>
        <location evidence="1">Cell envelope</location>
    </subcellularLocation>
</comment>
<evidence type="ECO:0000256" key="2">
    <source>
        <dbReference type="SAM" id="MobiDB-lite"/>
    </source>
</evidence>
<keyword evidence="3" id="KW-0812">Transmembrane</keyword>
<dbReference type="Gene3D" id="2.60.40.4270">
    <property type="entry name" value="Listeria-Bacteroides repeat domain"/>
    <property type="match status" value="1"/>
</dbReference>
<keyword evidence="3" id="KW-1133">Transmembrane helix</keyword>
<dbReference type="InterPro" id="IPR011050">
    <property type="entry name" value="Pectin_lyase_fold/virulence"/>
</dbReference>
<feature type="region of interest" description="Disordered" evidence="2">
    <location>
        <begin position="66"/>
        <end position="95"/>
    </location>
</feature>
<evidence type="ECO:0000256" key="1">
    <source>
        <dbReference type="ARBA" id="ARBA00004196"/>
    </source>
</evidence>
<accession>A0A926D4Z2</accession>
<dbReference type="InterPro" id="IPR013378">
    <property type="entry name" value="InlB-like_B-rpt"/>
</dbReference>
<feature type="compositionally biased region" description="Basic and acidic residues" evidence="2">
    <location>
        <begin position="74"/>
        <end position="88"/>
    </location>
</feature>
<gene>
    <name evidence="5" type="ORF">IAG03_00545</name>
</gene>
<dbReference type="NCBIfam" id="TIGR01167">
    <property type="entry name" value="LPXTG_anchor"/>
    <property type="match status" value="1"/>
</dbReference>
<keyword evidence="6" id="KW-1185">Reference proteome</keyword>
<protein>
    <submittedName>
        <fullName evidence="5">InlB B-repeat-containing protein</fullName>
    </submittedName>
</protein>
<proteinExistence type="predicted"/>
<keyword evidence="4" id="KW-0732">Signal</keyword>
<organism evidence="5 6">
    <name type="scientific">Yeguia hominis</name>
    <dbReference type="NCBI Taxonomy" id="2763662"/>
    <lineage>
        <taxon>Bacteria</taxon>
        <taxon>Bacillati</taxon>
        <taxon>Bacillota</taxon>
        <taxon>Clostridia</taxon>
        <taxon>Eubacteriales</taxon>
        <taxon>Yeguiaceae</taxon>
        <taxon>Yeguia</taxon>
    </lineage>
</organism>
<dbReference type="SUPFAM" id="SSF51126">
    <property type="entry name" value="Pectin lyase-like"/>
    <property type="match status" value="1"/>
</dbReference>
<name>A0A926D4Z2_9FIRM</name>